<evidence type="ECO:0000256" key="7">
    <source>
        <dbReference type="ARBA" id="ARBA00022737"/>
    </source>
</evidence>
<evidence type="ECO:0000256" key="10">
    <source>
        <dbReference type="ARBA" id="ARBA00022927"/>
    </source>
</evidence>
<keyword evidence="7" id="KW-0677">Repeat</keyword>
<dbReference type="InterPro" id="IPR015943">
    <property type="entry name" value="WD40/YVTN_repeat-like_dom_sf"/>
</dbReference>
<dbReference type="RefSeq" id="XP_014563135.1">
    <property type="nucleotide sequence ID" value="XM_014707649.1"/>
</dbReference>
<dbReference type="PROSITE" id="PS00678">
    <property type="entry name" value="WD_REPEATS_1"/>
    <property type="match status" value="1"/>
</dbReference>
<dbReference type="AlphaFoldDB" id="A0A0B2UIA4"/>
<evidence type="ECO:0000313" key="15">
    <source>
        <dbReference type="Proteomes" id="UP000031056"/>
    </source>
</evidence>
<dbReference type="GO" id="GO:0005198">
    <property type="term" value="F:structural molecule activity"/>
    <property type="evidence" value="ECO:0007669"/>
    <property type="project" value="TreeGrafter"/>
</dbReference>
<dbReference type="GO" id="GO:0007029">
    <property type="term" value="P:endoplasmic reticulum organization"/>
    <property type="evidence" value="ECO:0007669"/>
    <property type="project" value="TreeGrafter"/>
</dbReference>
<evidence type="ECO:0000256" key="8">
    <source>
        <dbReference type="ARBA" id="ARBA00022824"/>
    </source>
</evidence>
<evidence type="ECO:0000256" key="2">
    <source>
        <dbReference type="ARBA" id="ARBA00009358"/>
    </source>
</evidence>
<comment type="caution">
    <text evidence="14">The sequence shown here is derived from an EMBL/GenBank/DDBJ whole genome shotgun (WGS) entry which is preliminary data.</text>
</comment>
<dbReference type="InterPro" id="IPR036322">
    <property type="entry name" value="WD40_repeat_dom_sf"/>
</dbReference>
<keyword evidence="9" id="KW-0931">ER-Golgi transport</keyword>
<feature type="compositionally biased region" description="Polar residues" evidence="13">
    <location>
        <begin position="620"/>
        <end position="636"/>
    </location>
</feature>
<dbReference type="PROSITE" id="PS50082">
    <property type="entry name" value="WD_REPEATS_2"/>
    <property type="match status" value="1"/>
</dbReference>
<gene>
    <name evidence="14" type="ORF">M896_090160</name>
</gene>
<dbReference type="GO" id="GO:0090110">
    <property type="term" value="P:COPII-coated vesicle cargo loading"/>
    <property type="evidence" value="ECO:0007669"/>
    <property type="project" value="TreeGrafter"/>
</dbReference>
<evidence type="ECO:0000256" key="5">
    <source>
        <dbReference type="ARBA" id="ARBA00022448"/>
    </source>
</evidence>
<feature type="repeat" description="WD" evidence="12">
    <location>
        <begin position="103"/>
        <end position="140"/>
    </location>
</feature>
<dbReference type="InterPro" id="IPR040251">
    <property type="entry name" value="SEC31-like"/>
</dbReference>
<accession>A0A0B2UIA4</accession>
<comment type="similarity">
    <text evidence="2">Belongs to the WD repeat SEC31 family.</text>
</comment>
<dbReference type="Gene3D" id="2.130.10.10">
    <property type="entry name" value="YVTN repeat-like/Quinoprotein amine dehydrogenase"/>
    <property type="match status" value="1"/>
</dbReference>
<evidence type="ECO:0000256" key="4">
    <source>
        <dbReference type="ARBA" id="ARBA00021236"/>
    </source>
</evidence>
<evidence type="ECO:0000256" key="9">
    <source>
        <dbReference type="ARBA" id="ARBA00022892"/>
    </source>
</evidence>
<comment type="subcellular location">
    <subcellularLocation>
        <location evidence="1">Endoplasmic reticulum</location>
    </subcellularLocation>
</comment>
<dbReference type="EMBL" id="JOKQ01000009">
    <property type="protein sequence ID" value="KHN69093.1"/>
    <property type="molecule type" value="Genomic_DNA"/>
</dbReference>
<keyword evidence="5" id="KW-0813">Transport</keyword>
<feature type="region of interest" description="Disordered" evidence="13">
    <location>
        <begin position="620"/>
        <end position="641"/>
    </location>
</feature>
<dbReference type="Proteomes" id="UP000031056">
    <property type="component" value="Unassembled WGS sequence"/>
</dbReference>
<evidence type="ECO:0000256" key="3">
    <source>
        <dbReference type="ARBA" id="ARBA00013507"/>
    </source>
</evidence>
<keyword evidence="15" id="KW-1185">Reference proteome</keyword>
<evidence type="ECO:0000256" key="6">
    <source>
        <dbReference type="ARBA" id="ARBA00022574"/>
    </source>
</evidence>
<evidence type="ECO:0000256" key="11">
    <source>
        <dbReference type="ARBA" id="ARBA00025471"/>
    </source>
</evidence>
<dbReference type="OrthoDB" id="542917at2759"/>
<dbReference type="HOGENOM" id="CLU_320311_0_0_1"/>
<keyword evidence="10" id="KW-0653">Protein transport</keyword>
<comment type="function">
    <text evidence="11">Component of the coat protein complex II (COPII) which promotes the formation of transport vesicles from the endoplasmic reticulum (ER). The coat has two main functions, the physical deformation of the endoplasmic reticulum membrane into vesicles and the selection of cargo molecules.</text>
</comment>
<proteinExistence type="inferred from homology"/>
<reference evidence="14 15" key="1">
    <citation type="journal article" date="2014" name="MBio">
        <title>The Ordospora colligata genome; evolution of extreme reduction in microsporidia and host-to-parasite horizontal gene transfer.</title>
        <authorList>
            <person name="Pombert J.-F."/>
            <person name="Haag K.L."/>
            <person name="Beidas S."/>
            <person name="Ebert D."/>
            <person name="Keeling P.J."/>
        </authorList>
    </citation>
    <scope>NUCLEOTIDE SEQUENCE [LARGE SCALE GENOMIC DNA]</scope>
    <source>
        <strain evidence="14 15">OC4</strain>
    </source>
</reference>
<dbReference type="GO" id="GO:0070971">
    <property type="term" value="C:endoplasmic reticulum exit site"/>
    <property type="evidence" value="ECO:0007669"/>
    <property type="project" value="TreeGrafter"/>
</dbReference>
<feature type="region of interest" description="Disordered" evidence="13">
    <location>
        <begin position="693"/>
        <end position="735"/>
    </location>
</feature>
<feature type="region of interest" description="Disordered" evidence="13">
    <location>
        <begin position="822"/>
        <end position="841"/>
    </location>
</feature>
<dbReference type="PANTHER" id="PTHR13923:SF11">
    <property type="entry name" value="SECRETORY 31, ISOFORM D"/>
    <property type="match status" value="1"/>
</dbReference>
<dbReference type="PANTHER" id="PTHR13923">
    <property type="entry name" value="SEC31-RELATED PROTEIN"/>
    <property type="match status" value="1"/>
</dbReference>
<dbReference type="SMART" id="SM00320">
    <property type="entry name" value="WD40"/>
    <property type="match status" value="3"/>
</dbReference>
<dbReference type="GO" id="GO:0015031">
    <property type="term" value="P:protein transport"/>
    <property type="evidence" value="ECO:0007669"/>
    <property type="project" value="UniProtKB-KW"/>
</dbReference>
<evidence type="ECO:0000256" key="12">
    <source>
        <dbReference type="PROSITE-ProRule" id="PRU00221"/>
    </source>
</evidence>
<dbReference type="GeneID" id="26262230"/>
<evidence type="ECO:0000256" key="1">
    <source>
        <dbReference type="ARBA" id="ARBA00004240"/>
    </source>
</evidence>
<dbReference type="InParanoid" id="A0A0B2UIA4"/>
<evidence type="ECO:0000256" key="13">
    <source>
        <dbReference type="SAM" id="MobiDB-lite"/>
    </source>
</evidence>
<sequence>MKFNKRCLTAFSDESPFMAMGTKSKLFDTSFSLTSELFLYDYSLGIQYPSLQTDNKFYRLKWCEGKGHSVLATGNEEGKMTLYTAAPEKGVSFEMLSSCNVLEGSVLGLDFNPSKEVLAAGSSNGKIIFWNLNKLDSQYTSDISISSNITCLAWNKKVSRILCAGTDDGKILILDIRAKNVAMTLGGDGINIVNDVMWHPSGSTSVLAATDKKALQCFNLSSDSMCEIGEHENGMIGLSAIDELHIAAASKEKISIIEMSDNRVVDTIDVDGVIEMSFSKKDPLMAFSYASGTTEVVPRVSMNVVPRYSSCIIGNKVIAKETYVIEDEYLDNVEEDEFHRKVKELLYNNGKYELNREELGELMLEECMKMNEGCSGDEEDLSKGIEGLKLDAKLDLCDPLTLSLIRGDMEEAYENATKSKKKVSLSLLLALAKDKDEFPECLDSFDDMLILLSVTQVTSVFSKLLEKISADQWLVFLATISFSMLDDEDFVENSLEMAEKLRDEQKLCVYAITNDLEKYFELKASMYKKPTNVYEVREFFQKYKGLVSDLELMGGAYKDQMINEYFWYGIAHGEKAPDIKYDDVGINTYLGNLKIHHTVGSRSLTESENIYDVKDTHRPTVTKQGSQNIHESQKVITSPKHKDASVYGMSQKHGECDSHVQNDLKRGSMITEASSSGLNKIKTTPPMPLIGGIPPRPQVSSTPSLGKVDSKSPALQTPQPRASIPRPGYGTSGSSAYASASEEILSKLYASIASASSEYLNKSPSTPVYGSMAQGAGSSMIGKGTPPKIGIPKPGMISSPMMSNRESFLKPGGIGMNGSGSSVMRSPPPQMGHQSVSNAVKQDDLDSEKILTEFESLIDDLTEKASKKANLIMKSKLKDVSKKFTLYKSVPRNTFGTSVLRGLNEINMELKNNVSVEEMKQNVQRIASECSKSGENNVEIWMPCVYTLLQIVYHRD</sequence>
<dbReference type="InterPro" id="IPR019775">
    <property type="entry name" value="WD40_repeat_CS"/>
</dbReference>
<dbReference type="STRING" id="1354746.A0A0B2UIA4"/>
<name>A0A0B2UIA4_9MICR</name>
<evidence type="ECO:0000313" key="14">
    <source>
        <dbReference type="EMBL" id="KHN69093.1"/>
    </source>
</evidence>
<dbReference type="VEuPathDB" id="MicrosporidiaDB:M896_090160"/>
<dbReference type="GO" id="GO:0030127">
    <property type="term" value="C:COPII vesicle coat"/>
    <property type="evidence" value="ECO:0007669"/>
    <property type="project" value="TreeGrafter"/>
</dbReference>
<organism evidence="14 15">
    <name type="scientific">Ordospora colligata OC4</name>
    <dbReference type="NCBI Taxonomy" id="1354746"/>
    <lineage>
        <taxon>Eukaryota</taxon>
        <taxon>Fungi</taxon>
        <taxon>Fungi incertae sedis</taxon>
        <taxon>Microsporidia</taxon>
        <taxon>Ordosporidae</taxon>
        <taxon>Ordospora</taxon>
    </lineage>
</organism>
<keyword evidence="8" id="KW-0256">Endoplasmic reticulum</keyword>
<dbReference type="InterPro" id="IPR001680">
    <property type="entry name" value="WD40_rpt"/>
</dbReference>
<keyword evidence="6 12" id="KW-0853">WD repeat</keyword>
<dbReference type="SUPFAM" id="SSF50978">
    <property type="entry name" value="WD40 repeat-like"/>
    <property type="match status" value="1"/>
</dbReference>
<dbReference type="Pfam" id="PF00400">
    <property type="entry name" value="WD40"/>
    <property type="match status" value="1"/>
</dbReference>
<protein>
    <recommendedName>
        <fullName evidence="4">Protein transport protein SEC31</fullName>
    </recommendedName>
    <alternativeName>
        <fullName evidence="3">Protein transport protein sec31</fullName>
    </alternativeName>
</protein>